<evidence type="ECO:0000256" key="1">
    <source>
        <dbReference type="SAM" id="MobiDB-lite"/>
    </source>
</evidence>
<accession>A0A1C3RGB8</accession>
<reference evidence="3 4" key="1">
    <citation type="submission" date="2016-07" db="EMBL/GenBank/DDBJ databases">
        <authorList>
            <person name="Lefevre C.T."/>
        </authorList>
    </citation>
    <scope>NUCLEOTIDE SEQUENCE [LARGE SCALE GENOMIC DNA]</scope>
    <source>
        <strain evidence="3">PR1</strain>
    </source>
</reference>
<protein>
    <submittedName>
        <fullName evidence="3">Uncharacterized protein</fullName>
    </submittedName>
</protein>
<keyword evidence="2" id="KW-0732">Signal</keyword>
<dbReference type="Proteomes" id="UP000231658">
    <property type="component" value="Unassembled WGS sequence"/>
</dbReference>
<feature type="chain" id="PRO_5008680727" evidence="2">
    <location>
        <begin position="26"/>
        <end position="205"/>
    </location>
</feature>
<dbReference type="OrthoDB" id="8450209at2"/>
<dbReference type="AlphaFoldDB" id="A0A1C3RGB8"/>
<feature type="signal peptide" evidence="2">
    <location>
        <begin position="1"/>
        <end position="25"/>
    </location>
</feature>
<feature type="region of interest" description="Disordered" evidence="1">
    <location>
        <begin position="39"/>
        <end position="69"/>
    </location>
</feature>
<dbReference type="RefSeq" id="WP_069187016.1">
    <property type="nucleotide sequence ID" value="NZ_FLYE01000012.1"/>
</dbReference>
<proteinExistence type="predicted"/>
<sequence>MMKNIAILIAIVFCTTLFITPDLSANAGFNRLKAAGSGLNASGGDSDDEDGEEGEGGKGGKGKSGRMDGKKVSAGDILYIGSFETYVPKKRFNAKITVFGESRKFLLTHRACTKIRKIRDNINQYLFKNPPELDRRGRANTEGMDTEVRKVIKKALKTKLDYFTSIYVYTGLYNNRKIPKDLKDQTITDCDAVFDTKKEMDRGKK</sequence>
<name>A0A1C3RGB8_9PROT</name>
<evidence type="ECO:0000256" key="2">
    <source>
        <dbReference type="SAM" id="SignalP"/>
    </source>
</evidence>
<feature type="compositionally biased region" description="Acidic residues" evidence="1">
    <location>
        <begin position="45"/>
        <end position="54"/>
    </location>
</feature>
<organism evidence="3 4">
    <name type="scientific">Candidatus Terasakiella magnetica</name>
    <dbReference type="NCBI Taxonomy" id="1867952"/>
    <lineage>
        <taxon>Bacteria</taxon>
        <taxon>Pseudomonadati</taxon>
        <taxon>Pseudomonadota</taxon>
        <taxon>Alphaproteobacteria</taxon>
        <taxon>Rhodospirillales</taxon>
        <taxon>Terasakiellaceae</taxon>
        <taxon>Terasakiella</taxon>
    </lineage>
</organism>
<evidence type="ECO:0000313" key="3">
    <source>
        <dbReference type="EMBL" id="SCA56347.1"/>
    </source>
</evidence>
<evidence type="ECO:0000313" key="4">
    <source>
        <dbReference type="Proteomes" id="UP000231658"/>
    </source>
</evidence>
<keyword evidence="4" id="KW-1185">Reference proteome</keyword>
<dbReference type="EMBL" id="FLYE01000012">
    <property type="protein sequence ID" value="SCA56347.1"/>
    <property type="molecule type" value="Genomic_DNA"/>
</dbReference>
<gene>
    <name evidence="3" type="ORF">MTBPR1_20195</name>
</gene>